<feature type="coiled-coil region" evidence="1">
    <location>
        <begin position="702"/>
        <end position="736"/>
    </location>
</feature>
<organism evidence="3 4">
    <name type="scientific">Chelydra serpentina</name>
    <name type="common">Snapping turtle</name>
    <name type="synonym">Testudo serpentina</name>
    <dbReference type="NCBI Taxonomy" id="8475"/>
    <lineage>
        <taxon>Eukaryota</taxon>
        <taxon>Metazoa</taxon>
        <taxon>Chordata</taxon>
        <taxon>Craniata</taxon>
        <taxon>Vertebrata</taxon>
        <taxon>Euteleostomi</taxon>
        <taxon>Archelosauria</taxon>
        <taxon>Testudinata</taxon>
        <taxon>Testudines</taxon>
        <taxon>Cryptodira</taxon>
        <taxon>Durocryptodira</taxon>
        <taxon>Americhelydia</taxon>
        <taxon>Chelydroidea</taxon>
        <taxon>Chelydridae</taxon>
        <taxon>Chelydra</taxon>
    </lineage>
</organism>
<gene>
    <name evidence="3" type="ORF">G0U57_013673</name>
</gene>
<proteinExistence type="predicted"/>
<feature type="region of interest" description="Disordered" evidence="2">
    <location>
        <begin position="1"/>
        <end position="100"/>
    </location>
</feature>
<feature type="compositionally biased region" description="Low complexity" evidence="2">
    <location>
        <begin position="805"/>
        <end position="817"/>
    </location>
</feature>
<keyword evidence="4" id="KW-1185">Reference proteome</keyword>
<feature type="compositionally biased region" description="Polar residues" evidence="2">
    <location>
        <begin position="1234"/>
        <end position="1244"/>
    </location>
</feature>
<protein>
    <submittedName>
        <fullName evidence="3">Histone-lysine N-methyltransferase 2D</fullName>
    </submittedName>
</protein>
<evidence type="ECO:0000256" key="2">
    <source>
        <dbReference type="SAM" id="MobiDB-lite"/>
    </source>
</evidence>
<comment type="caution">
    <text evidence="3">The sequence shown here is derived from an EMBL/GenBank/DDBJ whole genome shotgun (WGS) entry which is preliminary data.</text>
</comment>
<dbReference type="Gene3D" id="1.20.5.1160">
    <property type="entry name" value="Vasodilator-stimulated phosphoprotein"/>
    <property type="match status" value="1"/>
</dbReference>
<feature type="coiled-coil region" evidence="1">
    <location>
        <begin position="1166"/>
        <end position="1210"/>
    </location>
</feature>
<feature type="coiled-coil region" evidence="1">
    <location>
        <begin position="929"/>
        <end position="981"/>
    </location>
</feature>
<name>A0A8T1S9B3_CHESE</name>
<evidence type="ECO:0000313" key="4">
    <source>
        <dbReference type="Proteomes" id="UP000765507"/>
    </source>
</evidence>
<keyword evidence="1" id="KW-0175">Coiled coil</keyword>
<reference evidence="3 4" key="1">
    <citation type="journal article" date="2020" name="G3 (Bethesda)">
        <title>Draft Genome of the Common Snapping Turtle, Chelydra serpentina, a Model for Phenotypic Plasticity in Reptiles.</title>
        <authorList>
            <person name="Das D."/>
            <person name="Singh S.K."/>
            <person name="Bierstedt J."/>
            <person name="Erickson A."/>
            <person name="Galli G.L.J."/>
            <person name="Crossley D.A. 2nd"/>
            <person name="Rhen T."/>
        </authorList>
    </citation>
    <scope>NUCLEOTIDE SEQUENCE [LARGE SCALE GENOMIC DNA]</scope>
    <source>
        <strain evidence="3">KW</strain>
    </source>
</reference>
<dbReference type="OrthoDB" id="5982442at2759"/>
<dbReference type="Proteomes" id="UP000765507">
    <property type="component" value="Unassembled WGS sequence"/>
</dbReference>
<accession>A0A8T1S9B3</accession>
<feature type="region of interest" description="Disordered" evidence="2">
    <location>
        <begin position="791"/>
        <end position="822"/>
    </location>
</feature>
<feature type="compositionally biased region" description="Low complexity" evidence="2">
    <location>
        <begin position="1282"/>
        <end position="1297"/>
    </location>
</feature>
<feature type="compositionally biased region" description="Polar residues" evidence="2">
    <location>
        <begin position="1332"/>
        <end position="1357"/>
    </location>
</feature>
<feature type="coiled-coil region" evidence="1">
    <location>
        <begin position="287"/>
        <end position="335"/>
    </location>
</feature>
<feature type="coiled-coil region" evidence="1">
    <location>
        <begin position="371"/>
        <end position="675"/>
    </location>
</feature>
<sequence>MSHQKQSSFPGLPSRYSGDGCFQHGTDTGASGWAGQDPESYKRSPRASRPCSVSELERSYTNSYPSSRVPFQGENPLNGTSGPREPGHSNSAWRESSRGFLSPKHIERARSMSPLRGIHSIDSGIVLTNDMECARKNFSPPLKRRHSLSRLPDWDTEEYGPMRPLARRVWSGLELDLRASLPENVQRTAGLGPSLRDAPGVLEGQAKELQKLELNRVKFELLSIKQKMESSLAQLEKEKSWLDLSRYEDQKQRGDLQEKILNLEMEVVKAKSCLSRMSCRSVSPSPSQRLSVEKEELNREMTALQETLSGYKEHMKALEAERDEMAQQLNSAKEGQQLAFSQNNEASQRVTDSLQATKALHKEIGRLQAAYNSTSREKELLSSKVARLEERVSELTMKLKPALSDRERFLKEKVELHQQVQDLTLQLEHAQRSREGFNGQVSDLHLELVNAKAQANRQEQEKVLMKEELVTLRQVNEKLSSELGQSRQRLETSLGQLHHLEAEKKILTNRIQALETERTQLLGEQEALKSEMQRDAGGQGNDVAALQTTCEGLRASQSLLQEEKEALQARCMELEAALRHKQEELCGQLAEQQQVSQHWKDRWNQVAVALKTKEEELEQAYVARQSLSAKHTELLEDCELLQVDVEELAELRGAVRSLKEENGDLMRQLREQQQATQLLQLQQELATNTSVLGSDSERTSEQEALYKEIQETHDRIKRLENEKAEMKSEIRKLKLDGASVLRIELDACKQELELEKSRSQALNGKVQLLQSRRWGNATPPHEQIKFTATSNTTATSGLEMGCPVSSPGSSQISSPQGEPLAMERPQGLMASGGLSEVESLKQKLQRETASRQEKEELIWTLREELEELKQKQPGDIKASLEEVDTELVLVREELQKVWDMLKTRDTTLEEQHLELESARSQYTECSSEKLRLEQLVASLEHQLTEREQALRHIRQASEMEKTKLEIQASSLELKLAEVEVLRDDAHRRNQASGPPEVQNWGPRQSRDSCSQGKCSRCDAFLAQLNKMIQSCTEKGAVLQEDQALTYLFELQGLLKGLSQCAAGQVTRSLQEKSQTLEQQHRLVTEQLKGLFRQRQQLQSGHRKLSRDQKDECSLEQWVKKSQVNTRGAIKPHGKPPQELKEKQQPVPGDLGFSTSTEEAQSLRLQLQEKTEMISAMASEIQGLQQKNEHLMKAKLRFQQQIQDIRSLQQQRQERSDSDLLVPRLSSRQELELGLSQQSDGSAPPTSGDPHASSLCPLHGRAALYLGKQVVLPEAGDELRCFSSESSGSQSRRSQTGSDLPVPPLSKLPADPVTGKLPPPSTLPLPASTPASGKSSPEARSSPVSPRSQPGSQESSYTPKGAVLLSPRPFRAQRLGSPFKFRVSPEPPGESCGS</sequence>
<feature type="region of interest" description="Disordered" evidence="2">
    <location>
        <begin position="1123"/>
        <end position="1161"/>
    </location>
</feature>
<dbReference type="EMBL" id="JAHGAV010000388">
    <property type="protein sequence ID" value="KAG6925662.1"/>
    <property type="molecule type" value="Genomic_DNA"/>
</dbReference>
<feature type="region of interest" description="Disordered" evidence="2">
    <location>
        <begin position="1232"/>
        <end position="1254"/>
    </location>
</feature>
<feature type="compositionally biased region" description="Polar residues" evidence="2">
    <location>
        <begin position="1152"/>
        <end position="1161"/>
    </location>
</feature>
<evidence type="ECO:0000313" key="3">
    <source>
        <dbReference type="EMBL" id="KAG6925662.1"/>
    </source>
</evidence>
<evidence type="ECO:0000256" key="1">
    <source>
        <dbReference type="SAM" id="Coils"/>
    </source>
</evidence>
<feature type="coiled-coil region" evidence="1">
    <location>
        <begin position="837"/>
        <end position="871"/>
    </location>
</feature>
<feature type="region of interest" description="Disordered" evidence="2">
    <location>
        <begin position="1280"/>
        <end position="1393"/>
    </location>
</feature>